<dbReference type="Proteomes" id="UP000792457">
    <property type="component" value="Unassembled WGS sequence"/>
</dbReference>
<reference evidence="3" key="1">
    <citation type="submission" date="2013-04" db="EMBL/GenBank/DDBJ databases">
        <authorList>
            <person name="Qu J."/>
            <person name="Murali S.C."/>
            <person name="Bandaranaike D."/>
            <person name="Bellair M."/>
            <person name="Blankenburg K."/>
            <person name="Chao H."/>
            <person name="Dinh H."/>
            <person name="Doddapaneni H."/>
            <person name="Downs B."/>
            <person name="Dugan-Rocha S."/>
            <person name="Elkadiri S."/>
            <person name="Gnanaolivu R.D."/>
            <person name="Hernandez B."/>
            <person name="Javaid M."/>
            <person name="Jayaseelan J.C."/>
            <person name="Lee S."/>
            <person name="Li M."/>
            <person name="Ming W."/>
            <person name="Munidasa M."/>
            <person name="Muniz J."/>
            <person name="Nguyen L."/>
            <person name="Ongeri F."/>
            <person name="Osuji N."/>
            <person name="Pu L.-L."/>
            <person name="Puazo M."/>
            <person name="Qu C."/>
            <person name="Quiroz J."/>
            <person name="Raj R."/>
            <person name="Weissenberger G."/>
            <person name="Xin Y."/>
            <person name="Zou X."/>
            <person name="Han Y."/>
            <person name="Richards S."/>
            <person name="Worley K."/>
            <person name="Muzny D."/>
            <person name="Gibbs R."/>
        </authorList>
    </citation>
    <scope>NUCLEOTIDE SEQUENCE</scope>
    <source>
        <strain evidence="3">Sampled in the wild</strain>
    </source>
</reference>
<proteinExistence type="predicted"/>
<dbReference type="EMBL" id="KZ309290">
    <property type="protein sequence ID" value="KAG8238148.1"/>
    <property type="molecule type" value="Genomic_DNA"/>
</dbReference>
<dbReference type="SMART" id="SM00612">
    <property type="entry name" value="Kelch"/>
    <property type="match status" value="2"/>
</dbReference>
<dbReference type="Pfam" id="PF01344">
    <property type="entry name" value="Kelch_1"/>
    <property type="match status" value="2"/>
</dbReference>
<evidence type="ECO:0000313" key="4">
    <source>
        <dbReference type="Proteomes" id="UP000792457"/>
    </source>
</evidence>
<reference evidence="3" key="2">
    <citation type="submission" date="2017-10" db="EMBL/GenBank/DDBJ databases">
        <title>Ladona fulva Genome sequencing and assembly.</title>
        <authorList>
            <person name="Murali S."/>
            <person name="Richards S."/>
            <person name="Bandaranaike D."/>
            <person name="Bellair M."/>
            <person name="Blankenburg K."/>
            <person name="Chao H."/>
            <person name="Dinh H."/>
            <person name="Doddapaneni H."/>
            <person name="Dugan-Rocha S."/>
            <person name="Elkadiri S."/>
            <person name="Gnanaolivu R."/>
            <person name="Hernandez B."/>
            <person name="Skinner E."/>
            <person name="Javaid M."/>
            <person name="Lee S."/>
            <person name="Li M."/>
            <person name="Ming W."/>
            <person name="Munidasa M."/>
            <person name="Muniz J."/>
            <person name="Nguyen L."/>
            <person name="Hughes D."/>
            <person name="Osuji N."/>
            <person name="Pu L.-L."/>
            <person name="Puazo M."/>
            <person name="Qu C."/>
            <person name="Quiroz J."/>
            <person name="Raj R."/>
            <person name="Weissenberger G."/>
            <person name="Xin Y."/>
            <person name="Zou X."/>
            <person name="Han Y."/>
            <person name="Worley K."/>
            <person name="Muzny D."/>
            <person name="Gibbs R."/>
        </authorList>
    </citation>
    <scope>NUCLEOTIDE SEQUENCE</scope>
    <source>
        <strain evidence="3">Sampled in the wild</strain>
    </source>
</reference>
<protein>
    <submittedName>
        <fullName evidence="3">Uncharacterized protein</fullName>
    </submittedName>
</protein>
<dbReference type="Gene3D" id="2.120.10.80">
    <property type="entry name" value="Kelch-type beta propeller"/>
    <property type="match status" value="1"/>
</dbReference>
<dbReference type="OrthoDB" id="45365at2759"/>
<dbReference type="AlphaFoldDB" id="A0A8K0KPR0"/>
<comment type="caution">
    <text evidence="3">The sequence shown here is derived from an EMBL/GenBank/DDBJ whole genome shotgun (WGS) entry which is preliminary data.</text>
</comment>
<evidence type="ECO:0000256" key="1">
    <source>
        <dbReference type="ARBA" id="ARBA00022441"/>
    </source>
</evidence>
<dbReference type="InterPro" id="IPR006652">
    <property type="entry name" value="Kelch_1"/>
</dbReference>
<gene>
    <name evidence="3" type="ORF">J437_LFUL017261</name>
</gene>
<keyword evidence="2" id="KW-0677">Repeat</keyword>
<name>A0A8K0KPR0_LADFU</name>
<evidence type="ECO:0000313" key="3">
    <source>
        <dbReference type="EMBL" id="KAG8238148.1"/>
    </source>
</evidence>
<dbReference type="GO" id="GO:0016567">
    <property type="term" value="P:protein ubiquitination"/>
    <property type="evidence" value="ECO:0007669"/>
    <property type="project" value="UniProtKB-UniPathway"/>
</dbReference>
<feature type="non-terminal residue" evidence="3">
    <location>
        <position position="124"/>
    </location>
</feature>
<sequence length="124" mass="14032">MLKAKGEKEIPLEIRNINPRKPDSSKLLLVLGGQAPKAVRSVECYDFEKDRWYNLAEMPSRRCRGGVSVINNQVYSVGGFNGMNRVRTLEKYDALKDQWETLPSMQTRRSTVGVGELKGLIYAV</sequence>
<keyword evidence="4" id="KW-1185">Reference proteome</keyword>
<organism evidence="3 4">
    <name type="scientific">Ladona fulva</name>
    <name type="common">Scarce chaser dragonfly</name>
    <name type="synonym">Libellula fulva</name>
    <dbReference type="NCBI Taxonomy" id="123851"/>
    <lineage>
        <taxon>Eukaryota</taxon>
        <taxon>Metazoa</taxon>
        <taxon>Ecdysozoa</taxon>
        <taxon>Arthropoda</taxon>
        <taxon>Hexapoda</taxon>
        <taxon>Insecta</taxon>
        <taxon>Pterygota</taxon>
        <taxon>Palaeoptera</taxon>
        <taxon>Odonata</taxon>
        <taxon>Epiprocta</taxon>
        <taxon>Anisoptera</taxon>
        <taxon>Libelluloidea</taxon>
        <taxon>Libellulidae</taxon>
        <taxon>Ladona</taxon>
    </lineage>
</organism>
<dbReference type="InterPro" id="IPR015915">
    <property type="entry name" value="Kelch-typ_b-propeller"/>
</dbReference>
<keyword evidence="1" id="KW-0880">Kelch repeat</keyword>
<dbReference type="PANTHER" id="PTHR46344">
    <property type="entry name" value="OS02G0202900 PROTEIN"/>
    <property type="match status" value="1"/>
</dbReference>
<dbReference type="SUPFAM" id="SSF117281">
    <property type="entry name" value="Kelch motif"/>
    <property type="match status" value="1"/>
</dbReference>
<dbReference type="PANTHER" id="PTHR46344:SF27">
    <property type="entry name" value="KELCH REPEAT SUPERFAMILY PROTEIN"/>
    <property type="match status" value="1"/>
</dbReference>
<dbReference type="PRINTS" id="PR00501">
    <property type="entry name" value="KELCHREPEAT"/>
</dbReference>
<dbReference type="UniPathway" id="UPA00143"/>
<evidence type="ECO:0000256" key="2">
    <source>
        <dbReference type="ARBA" id="ARBA00022737"/>
    </source>
</evidence>
<accession>A0A8K0KPR0</accession>